<feature type="region of interest" description="Disordered" evidence="1">
    <location>
        <begin position="41"/>
        <end position="80"/>
    </location>
</feature>
<feature type="compositionally biased region" description="Pro residues" evidence="1">
    <location>
        <begin position="92"/>
        <end position="101"/>
    </location>
</feature>
<dbReference type="PROSITE" id="PS51140">
    <property type="entry name" value="CUE"/>
    <property type="match status" value="1"/>
</dbReference>
<dbReference type="Proteomes" id="UP000504602">
    <property type="component" value="Unplaced"/>
</dbReference>
<dbReference type="PANTHER" id="PTHR13467:SF3">
    <property type="entry name" value="CUE DOMAIN-CONTAINING PROTEIN 1"/>
    <property type="match status" value="1"/>
</dbReference>
<dbReference type="PANTHER" id="PTHR13467">
    <property type="entry name" value="CUE DOMAIN CONTAINING PROTEIN 1"/>
    <property type="match status" value="1"/>
</dbReference>
<sequence length="362" mass="40090">MEDFKTMFPNMDYDIIECVLRANNGAVDATIDQLLQMNLDGSGCDDSSDSEDSIPPEILERTLEPDSSDEEPPPVYSPPAYESQALASRYPRAPPTPPPRTDVPSSTVHYRNWNPPLLGNLPEDFLRILPQGSLEQERRWKQYLEDERIALFLQNEEFMKELQRNRDFLLALERDRLKYESKKSKSTGVAVSNDFGFSSVLSGEAAPCGASEAGGAVSDDALFRDKLKHMGKSTRKKLFELARAFSEKTKMRKSKRKHLLKHQVMGTAASTANLLDDVEGHAYGKECCARLCWVCWAWQAGSVVPHQPGAGSGANGWQKYPCGPKASIRVLGATPRVPRGILSLSKETLPGEAGLPPPGWGR</sequence>
<name>A0A8N5HZV4_GEOFO</name>
<dbReference type="SUPFAM" id="SSF46934">
    <property type="entry name" value="UBA-like"/>
    <property type="match status" value="1"/>
</dbReference>
<dbReference type="Pfam" id="PF02845">
    <property type="entry name" value="CUE"/>
    <property type="match status" value="1"/>
</dbReference>
<evidence type="ECO:0000313" key="3">
    <source>
        <dbReference type="Proteomes" id="UP000504602"/>
    </source>
</evidence>
<dbReference type="InterPro" id="IPR009060">
    <property type="entry name" value="UBA-like_sf"/>
</dbReference>
<dbReference type="SMART" id="SM00546">
    <property type="entry name" value="CUE"/>
    <property type="match status" value="1"/>
</dbReference>
<reference evidence="4" key="1">
    <citation type="submission" date="2025-08" db="UniProtKB">
        <authorList>
            <consortium name="RefSeq"/>
        </authorList>
    </citation>
    <scope>IDENTIFICATION</scope>
</reference>
<dbReference type="RefSeq" id="XP_030915683.1">
    <property type="nucleotide sequence ID" value="XM_031059823.1"/>
</dbReference>
<proteinExistence type="predicted"/>
<dbReference type="CTD" id="404093"/>
<dbReference type="GeneID" id="102045142"/>
<evidence type="ECO:0000313" key="4">
    <source>
        <dbReference type="RefSeq" id="XP_030915683.1"/>
    </source>
</evidence>
<dbReference type="OrthoDB" id="5794653at2759"/>
<dbReference type="GO" id="GO:0043130">
    <property type="term" value="F:ubiquitin binding"/>
    <property type="evidence" value="ECO:0007669"/>
    <property type="project" value="InterPro"/>
</dbReference>
<dbReference type="Gene3D" id="1.10.8.10">
    <property type="entry name" value="DNA helicase RuvA subunit, C-terminal domain"/>
    <property type="match status" value="1"/>
</dbReference>
<protein>
    <submittedName>
        <fullName evidence="4">CUE domain-containing protein 1</fullName>
    </submittedName>
</protein>
<feature type="region of interest" description="Disordered" evidence="1">
    <location>
        <begin position="89"/>
        <end position="108"/>
    </location>
</feature>
<feature type="domain" description="CUE" evidence="2">
    <location>
        <begin position="1"/>
        <end position="39"/>
    </location>
</feature>
<accession>A0A8N5HZV4</accession>
<evidence type="ECO:0000259" key="2">
    <source>
        <dbReference type="PROSITE" id="PS51140"/>
    </source>
</evidence>
<evidence type="ECO:0000256" key="1">
    <source>
        <dbReference type="SAM" id="MobiDB-lite"/>
    </source>
</evidence>
<gene>
    <name evidence="4" type="primary">CUEDC1</name>
</gene>
<organism evidence="3 4">
    <name type="scientific">Geospiza fortis</name>
    <name type="common">Medium ground-finch</name>
    <dbReference type="NCBI Taxonomy" id="48883"/>
    <lineage>
        <taxon>Eukaryota</taxon>
        <taxon>Metazoa</taxon>
        <taxon>Chordata</taxon>
        <taxon>Craniata</taxon>
        <taxon>Vertebrata</taxon>
        <taxon>Euteleostomi</taxon>
        <taxon>Archelosauria</taxon>
        <taxon>Archosauria</taxon>
        <taxon>Dinosauria</taxon>
        <taxon>Saurischia</taxon>
        <taxon>Theropoda</taxon>
        <taxon>Coelurosauria</taxon>
        <taxon>Aves</taxon>
        <taxon>Neognathae</taxon>
        <taxon>Neoaves</taxon>
        <taxon>Telluraves</taxon>
        <taxon>Australaves</taxon>
        <taxon>Passeriformes</taxon>
        <taxon>Thraupidae</taxon>
        <taxon>Geospiza</taxon>
    </lineage>
</organism>
<dbReference type="InterPro" id="IPR040195">
    <property type="entry name" value="CUE_CUED1"/>
</dbReference>
<dbReference type="CDD" id="cd14366">
    <property type="entry name" value="CUE_CUED1"/>
    <property type="match status" value="1"/>
</dbReference>
<dbReference type="InterPro" id="IPR040192">
    <property type="entry name" value="CUEDC1"/>
</dbReference>
<dbReference type="InterPro" id="IPR003892">
    <property type="entry name" value="CUE"/>
</dbReference>
<keyword evidence="3" id="KW-1185">Reference proteome</keyword>
<feature type="non-terminal residue" evidence="4">
    <location>
        <position position="362"/>
    </location>
</feature>
<dbReference type="AlphaFoldDB" id="A0A8N5HZV4"/>